<evidence type="ECO:0000256" key="6">
    <source>
        <dbReference type="ARBA" id="ARBA00023237"/>
    </source>
</evidence>
<keyword evidence="5" id="KW-0564">Palmitate</keyword>
<keyword evidence="3 8" id="KW-0732">Signal</keyword>
<evidence type="ECO:0000313" key="10">
    <source>
        <dbReference type="Proteomes" id="UP000712007"/>
    </source>
</evidence>
<evidence type="ECO:0000256" key="7">
    <source>
        <dbReference type="ARBA" id="ARBA00023288"/>
    </source>
</evidence>
<evidence type="ECO:0000313" key="9">
    <source>
        <dbReference type="EMBL" id="MBO8440029.1"/>
    </source>
</evidence>
<evidence type="ECO:0000256" key="3">
    <source>
        <dbReference type="ARBA" id="ARBA00022729"/>
    </source>
</evidence>
<evidence type="ECO:0000256" key="4">
    <source>
        <dbReference type="ARBA" id="ARBA00023136"/>
    </source>
</evidence>
<dbReference type="AlphaFoldDB" id="A0A940DJD0"/>
<reference evidence="9" key="2">
    <citation type="journal article" date="2021" name="PeerJ">
        <title>Extensive microbial diversity within the chicken gut microbiome revealed by metagenomics and culture.</title>
        <authorList>
            <person name="Gilroy R."/>
            <person name="Ravi A."/>
            <person name="Getino M."/>
            <person name="Pursley I."/>
            <person name="Horton D.L."/>
            <person name="Alikhan N.F."/>
            <person name="Baker D."/>
            <person name="Gharbi K."/>
            <person name="Hall N."/>
            <person name="Watson M."/>
            <person name="Adriaenssens E.M."/>
            <person name="Foster-Nyarko E."/>
            <person name="Jarju S."/>
            <person name="Secka A."/>
            <person name="Antonio M."/>
            <person name="Oren A."/>
            <person name="Chaudhuri R.R."/>
            <person name="La Ragione R."/>
            <person name="Hildebrand F."/>
            <person name="Pallen M.J."/>
        </authorList>
    </citation>
    <scope>NUCLEOTIDE SEQUENCE</scope>
    <source>
        <strain evidence="9">3924</strain>
    </source>
</reference>
<proteinExistence type="inferred from homology"/>
<evidence type="ECO:0000256" key="8">
    <source>
        <dbReference type="SAM" id="SignalP"/>
    </source>
</evidence>
<dbReference type="GO" id="GO:0009279">
    <property type="term" value="C:cell outer membrane"/>
    <property type="evidence" value="ECO:0007669"/>
    <property type="project" value="UniProtKB-SubCell"/>
</dbReference>
<name>A0A940DJD0_9BACT</name>
<feature type="chain" id="PRO_5036842606" evidence="8">
    <location>
        <begin position="23"/>
        <end position="316"/>
    </location>
</feature>
<dbReference type="Pfam" id="PF08842">
    <property type="entry name" value="Mfa2"/>
    <property type="match status" value="1"/>
</dbReference>
<accession>A0A940DJD0</accession>
<comment type="caution">
    <text evidence="9">The sequence shown here is derived from an EMBL/GenBank/DDBJ whole genome shotgun (WGS) entry which is preliminary data.</text>
</comment>
<keyword evidence="4" id="KW-0472">Membrane</keyword>
<evidence type="ECO:0000256" key="5">
    <source>
        <dbReference type="ARBA" id="ARBA00023139"/>
    </source>
</evidence>
<feature type="signal peptide" evidence="8">
    <location>
        <begin position="1"/>
        <end position="22"/>
    </location>
</feature>
<keyword evidence="7" id="KW-0449">Lipoprotein</keyword>
<dbReference type="Gene3D" id="2.60.40.2100">
    <property type="match status" value="1"/>
</dbReference>
<dbReference type="InterPro" id="IPR014941">
    <property type="entry name" value="FimB/Mfa2/Mfa3"/>
</dbReference>
<comment type="subcellular location">
    <subcellularLocation>
        <location evidence="1">Cell outer membrane</location>
    </subcellularLocation>
</comment>
<reference evidence="9" key="1">
    <citation type="submission" date="2020-10" db="EMBL/GenBank/DDBJ databases">
        <authorList>
            <person name="Gilroy R."/>
        </authorList>
    </citation>
    <scope>NUCLEOTIDE SEQUENCE</scope>
    <source>
        <strain evidence="9">3924</strain>
    </source>
</reference>
<organism evidence="9 10">
    <name type="scientific">Candidatus Aphodosoma intestinipullorum</name>
    <dbReference type="NCBI Taxonomy" id="2840674"/>
    <lineage>
        <taxon>Bacteria</taxon>
        <taxon>Pseudomonadati</taxon>
        <taxon>Bacteroidota</taxon>
        <taxon>Bacteroidia</taxon>
        <taxon>Bacteroidales</taxon>
        <taxon>Candidatus Aphodosoma</taxon>
    </lineage>
</organism>
<dbReference type="Proteomes" id="UP000712007">
    <property type="component" value="Unassembled WGS sequence"/>
</dbReference>
<dbReference type="PROSITE" id="PS51257">
    <property type="entry name" value="PROKAR_LIPOPROTEIN"/>
    <property type="match status" value="1"/>
</dbReference>
<dbReference type="EMBL" id="JADIMV010000087">
    <property type="protein sequence ID" value="MBO8440029.1"/>
    <property type="molecule type" value="Genomic_DNA"/>
</dbReference>
<comment type="similarity">
    <text evidence="2">Belongs to the bacteroidetes fimbrillin superfamily. FimB/Mfa2 family.</text>
</comment>
<sequence>MKLSKLYGVCALSALVAFSAVSCIDEDLSNCPPPDRELHITYRIRLSEDQDESFNQKLTSVHMGFWTADDSLVREVVIPSEELPEDMTFAVTLPVDNYSHLVTANCQRPPSGDHVPFADAITEVAIEQFETGDDTIGAMKIPPYAGLLRINLEDSAQTEYVVDLRPVVGKMEITLNHSANLSNIRCHVGGTKAGCICWISDWIDNPELITDATAYAAPTDEELTDLYSFYTFPTAAGEGGAAGAPATKAGADGQWMLYFYADYADRTMQWAFTIDEPLYAGHVYRNEFTISEFDDNETGVEVNPDWKPGTDIDVDM</sequence>
<gene>
    <name evidence="9" type="ORF">IAC51_05200</name>
</gene>
<evidence type="ECO:0000256" key="1">
    <source>
        <dbReference type="ARBA" id="ARBA00004442"/>
    </source>
</evidence>
<keyword evidence="6" id="KW-0998">Cell outer membrane</keyword>
<protein>
    <submittedName>
        <fullName evidence="9">FimB/Mfa2 family fimbrial subunit</fullName>
    </submittedName>
</protein>
<evidence type="ECO:0000256" key="2">
    <source>
        <dbReference type="ARBA" id="ARBA00007248"/>
    </source>
</evidence>